<evidence type="ECO:0000256" key="1">
    <source>
        <dbReference type="ARBA" id="ARBA00004604"/>
    </source>
</evidence>
<keyword evidence="5" id="KW-0539">Nucleus</keyword>
<dbReference type="Pfam" id="PF04147">
    <property type="entry name" value="Nop14"/>
    <property type="match status" value="1"/>
</dbReference>
<dbReference type="EMBL" id="EF676913">
    <property type="protein sequence ID" value="ABR16783.1"/>
    <property type="molecule type" value="mRNA"/>
</dbReference>
<organism evidence="8">
    <name type="scientific">Picea sitchensis</name>
    <name type="common">Sitka spruce</name>
    <name type="synonym">Pinus sitchensis</name>
    <dbReference type="NCBI Taxonomy" id="3332"/>
    <lineage>
        <taxon>Eukaryota</taxon>
        <taxon>Viridiplantae</taxon>
        <taxon>Streptophyta</taxon>
        <taxon>Embryophyta</taxon>
        <taxon>Tracheophyta</taxon>
        <taxon>Spermatophyta</taxon>
        <taxon>Pinopsida</taxon>
        <taxon>Pinidae</taxon>
        <taxon>Conifers I</taxon>
        <taxon>Pinales</taxon>
        <taxon>Pinaceae</taxon>
        <taxon>Picea</taxon>
    </lineage>
</organism>
<keyword evidence="4" id="KW-0698">rRNA processing</keyword>
<keyword evidence="3" id="KW-0690">Ribosome biogenesis</keyword>
<sequence>MIMEASDDAPAFDSNIYRVGILLSVSETLRGFVNIYHDIISFPEVFTSFVPLLHEIVKENKIPESLQLKMTSIASLIKGKIDEHEKLRQPLRMRMKKPVPIKQFNPRFEENFVHGKNYDPDRERAQRKKLERQIKQEAKGAARELRKDNYFLQEVKARERAVAEEERADKYRKAMAFLQEQESNFKSGQLGRGGKKRK</sequence>
<reference evidence="8" key="1">
    <citation type="submission" date="2007-06" db="EMBL/GenBank/DDBJ databases">
        <title>Full length cDNA sequences from Sitka Spruce (Picea sitchensis).</title>
        <authorList>
            <person name="Ralph S.G."/>
            <person name="Chun H.E."/>
            <person name="Liao N."/>
            <person name="Ali J."/>
            <person name="Reid K."/>
            <person name="Kolosova N."/>
            <person name="Cooper N."/>
            <person name="Cullis C."/>
            <person name="Jancsik S."/>
            <person name="Moore R."/>
            <person name="Mayo M."/>
            <person name="Wagner S."/>
            <person name="Holt R.A."/>
            <person name="Jones S.J.M."/>
            <person name="Marra M.A."/>
            <person name="Ritland C.E."/>
            <person name="Ritland K."/>
            <person name="Bohlmann J."/>
        </authorList>
    </citation>
    <scope>NUCLEOTIDE SEQUENCE</scope>
    <source>
        <tissue evidence="8">Green portion of the leader tissue</tissue>
    </source>
</reference>
<dbReference type="PANTHER" id="PTHR23183">
    <property type="entry name" value="NOP14"/>
    <property type="match status" value="1"/>
</dbReference>
<evidence type="ECO:0000256" key="2">
    <source>
        <dbReference type="ARBA" id="ARBA00007466"/>
    </source>
</evidence>
<dbReference type="AlphaFoldDB" id="B8LMA3"/>
<evidence type="ECO:0000256" key="6">
    <source>
        <dbReference type="ARBA" id="ARBA00024695"/>
    </source>
</evidence>
<dbReference type="GO" id="GO:0032040">
    <property type="term" value="C:small-subunit processome"/>
    <property type="evidence" value="ECO:0007669"/>
    <property type="project" value="InterPro"/>
</dbReference>
<comment type="similarity">
    <text evidence="2">Belongs to the NOP14 family.</text>
</comment>
<evidence type="ECO:0000313" key="8">
    <source>
        <dbReference type="EMBL" id="ABR16783.1"/>
    </source>
</evidence>
<evidence type="ECO:0000256" key="5">
    <source>
        <dbReference type="ARBA" id="ARBA00023242"/>
    </source>
</evidence>
<accession>B8LMA3</accession>
<feature type="region of interest" description="Disordered" evidence="7">
    <location>
        <begin position="179"/>
        <end position="198"/>
    </location>
</feature>
<dbReference type="PANTHER" id="PTHR23183:SF0">
    <property type="entry name" value="NUCLEOLAR PROTEIN 14"/>
    <property type="match status" value="1"/>
</dbReference>
<dbReference type="InterPro" id="IPR007276">
    <property type="entry name" value="Nop14"/>
</dbReference>
<name>B8LMA3_PICSI</name>
<evidence type="ECO:0000256" key="3">
    <source>
        <dbReference type="ARBA" id="ARBA00022517"/>
    </source>
</evidence>
<comment type="function">
    <text evidence="6">Involved in nucleolar processing of pre-18S ribosomal RNA. Has a role in the nuclear export of 40S pre-ribosomal subunit to the cytoplasm.</text>
</comment>
<dbReference type="GO" id="GO:0030490">
    <property type="term" value="P:maturation of SSU-rRNA"/>
    <property type="evidence" value="ECO:0007669"/>
    <property type="project" value="TreeGrafter"/>
</dbReference>
<dbReference type="GO" id="GO:0030692">
    <property type="term" value="C:Noc4p-Nop14p complex"/>
    <property type="evidence" value="ECO:0007669"/>
    <property type="project" value="TreeGrafter"/>
</dbReference>
<evidence type="ECO:0000256" key="7">
    <source>
        <dbReference type="SAM" id="MobiDB-lite"/>
    </source>
</evidence>
<protein>
    <submittedName>
        <fullName evidence="8">Uncharacterized protein</fullName>
    </submittedName>
</protein>
<proteinExistence type="evidence at transcript level"/>
<comment type="subcellular location">
    <subcellularLocation>
        <location evidence="1">Nucleus</location>
        <location evidence="1">Nucleolus</location>
    </subcellularLocation>
</comment>
<evidence type="ECO:0000256" key="4">
    <source>
        <dbReference type="ARBA" id="ARBA00022552"/>
    </source>
</evidence>